<evidence type="ECO:0000313" key="3">
    <source>
        <dbReference type="Proteomes" id="UP001357485"/>
    </source>
</evidence>
<dbReference type="Proteomes" id="UP001357485">
    <property type="component" value="Unassembled WGS sequence"/>
</dbReference>
<feature type="chain" id="PRO_5045714417" evidence="1">
    <location>
        <begin position="20"/>
        <end position="111"/>
    </location>
</feature>
<accession>A0ABR0M321</accession>
<gene>
    <name evidence="2" type="ORF">LTR16_008951</name>
</gene>
<evidence type="ECO:0000313" key="2">
    <source>
        <dbReference type="EMBL" id="KAK5278140.1"/>
    </source>
</evidence>
<feature type="signal peptide" evidence="1">
    <location>
        <begin position="1"/>
        <end position="19"/>
    </location>
</feature>
<sequence length="111" mass="11420">MQLIKFAVAAAVAAPTVAAFRLPRRAGGLQGRTWDSYGNEIGFANTSSVSSMAAGFVKTSVVYVDVQPAISTSTVYSTQEVTVTSCASTITNCPAHSTVVVTSVVAISTTI</sequence>
<evidence type="ECO:0000256" key="1">
    <source>
        <dbReference type="SAM" id="SignalP"/>
    </source>
</evidence>
<reference evidence="2 3" key="1">
    <citation type="submission" date="2023-08" db="EMBL/GenBank/DDBJ databases">
        <title>Black Yeasts Isolated from many extreme environments.</title>
        <authorList>
            <person name="Coleine C."/>
            <person name="Stajich J.E."/>
            <person name="Selbmann L."/>
        </authorList>
    </citation>
    <scope>NUCLEOTIDE SEQUENCE [LARGE SCALE GENOMIC DNA]</scope>
    <source>
        <strain evidence="2 3">CCFEE 536</strain>
    </source>
</reference>
<comment type="caution">
    <text evidence="2">The sequence shown here is derived from an EMBL/GenBank/DDBJ whole genome shotgun (WGS) entry which is preliminary data.</text>
</comment>
<organism evidence="2 3">
    <name type="scientific">Cryomyces antarcticus</name>
    <dbReference type="NCBI Taxonomy" id="329879"/>
    <lineage>
        <taxon>Eukaryota</taxon>
        <taxon>Fungi</taxon>
        <taxon>Dikarya</taxon>
        <taxon>Ascomycota</taxon>
        <taxon>Pezizomycotina</taxon>
        <taxon>Dothideomycetes</taxon>
        <taxon>Dothideomycetes incertae sedis</taxon>
        <taxon>Cryomyces</taxon>
    </lineage>
</organism>
<dbReference type="EMBL" id="JAVRRA010002236">
    <property type="protein sequence ID" value="KAK5278140.1"/>
    <property type="molecule type" value="Genomic_DNA"/>
</dbReference>
<feature type="non-terminal residue" evidence="2">
    <location>
        <position position="111"/>
    </location>
</feature>
<name>A0ABR0M321_9PEZI</name>
<proteinExistence type="predicted"/>
<keyword evidence="1" id="KW-0732">Signal</keyword>
<keyword evidence="3" id="KW-1185">Reference proteome</keyword>
<protein>
    <submittedName>
        <fullName evidence="2">Uncharacterized protein</fullName>
    </submittedName>
</protein>